<name>A0A0J0XFT0_9TREE</name>
<evidence type="ECO:0000313" key="3">
    <source>
        <dbReference type="EMBL" id="KLT39925.1"/>
    </source>
</evidence>
<sequence length="276" mass="29426">MATSLAVPVAYFTVLISLFVVFSRWYRRKQAAQKRSYESWFPPHPARDIYTTLVAAQPPVPESMLKSALLARAAADVKRIWRVKEDKAALENLHQRGLIGDDTMARFDFAEKELEAEIVDVVAEANTFRPGWGGIIFATATEMAKAEDTRETVLNVGRVKAELEKRLQVRARLLGLPVQMATISDSTSTPTLPPNMTQALQAAEAAQAAGKLVPPAVAAMLKSMKAGNTAEAAAASVAAAAAATTAGPQSPPDTAPPSYTAAAAGAGPTKRKTKKK</sequence>
<dbReference type="GeneID" id="28984707"/>
<dbReference type="EMBL" id="KQ087245">
    <property type="protein sequence ID" value="KLT39925.1"/>
    <property type="molecule type" value="Genomic_DNA"/>
</dbReference>
<evidence type="ECO:0000256" key="2">
    <source>
        <dbReference type="SAM" id="Phobius"/>
    </source>
</evidence>
<evidence type="ECO:0000313" key="4">
    <source>
        <dbReference type="Proteomes" id="UP000053611"/>
    </source>
</evidence>
<dbReference type="AlphaFoldDB" id="A0A0J0XFT0"/>
<feature type="transmembrane region" description="Helical" evidence="2">
    <location>
        <begin position="6"/>
        <end position="26"/>
    </location>
</feature>
<dbReference type="Proteomes" id="UP000053611">
    <property type="component" value="Unassembled WGS sequence"/>
</dbReference>
<keyword evidence="2" id="KW-1133">Transmembrane helix</keyword>
<feature type="compositionally biased region" description="Low complexity" evidence="1">
    <location>
        <begin position="256"/>
        <end position="268"/>
    </location>
</feature>
<evidence type="ECO:0008006" key="5">
    <source>
        <dbReference type="Google" id="ProtNLM"/>
    </source>
</evidence>
<dbReference type="Pfam" id="PF09802">
    <property type="entry name" value="Sec66"/>
    <property type="match status" value="1"/>
</dbReference>
<dbReference type="PANTHER" id="PTHR28229:SF1">
    <property type="entry name" value="TRANSLOCATION PROTEIN SEC66"/>
    <property type="match status" value="1"/>
</dbReference>
<feature type="region of interest" description="Disordered" evidence="1">
    <location>
        <begin position="235"/>
        <end position="276"/>
    </location>
</feature>
<protein>
    <recommendedName>
        <fullName evidence="5">Translocation protein sec66</fullName>
    </recommendedName>
</protein>
<dbReference type="OrthoDB" id="73168at2759"/>
<gene>
    <name evidence="3" type="ORF">CC85DRAFT_288015</name>
</gene>
<dbReference type="GO" id="GO:0031204">
    <property type="term" value="P:post-translational protein targeting to membrane, translocation"/>
    <property type="evidence" value="ECO:0007669"/>
    <property type="project" value="InterPro"/>
</dbReference>
<evidence type="ECO:0000256" key="1">
    <source>
        <dbReference type="SAM" id="MobiDB-lite"/>
    </source>
</evidence>
<reference evidence="3 4" key="1">
    <citation type="submission" date="2015-03" db="EMBL/GenBank/DDBJ databases">
        <title>Genomics and transcriptomics of the oil-accumulating basidiomycete yeast T. oleaginosus allow insights into substrate utilization and the diverse evolutionary trajectories of mating systems in fungi.</title>
        <authorList>
            <consortium name="DOE Joint Genome Institute"/>
            <person name="Kourist R."/>
            <person name="Kracht O."/>
            <person name="Bracharz F."/>
            <person name="Lipzen A."/>
            <person name="Nolan M."/>
            <person name="Ohm R."/>
            <person name="Grigoriev I."/>
            <person name="Sun S."/>
            <person name="Heitman J."/>
            <person name="Bruck T."/>
            <person name="Nowrousian M."/>
        </authorList>
    </citation>
    <scope>NUCLEOTIDE SEQUENCE [LARGE SCALE GENOMIC DNA]</scope>
    <source>
        <strain evidence="3 4">IBC0246</strain>
    </source>
</reference>
<keyword evidence="4" id="KW-1185">Reference proteome</keyword>
<dbReference type="STRING" id="879819.A0A0J0XFT0"/>
<feature type="compositionally biased region" description="Low complexity" evidence="1">
    <location>
        <begin position="235"/>
        <end position="246"/>
    </location>
</feature>
<keyword evidence="2" id="KW-0812">Transmembrane</keyword>
<proteinExistence type="predicted"/>
<dbReference type="PANTHER" id="PTHR28229">
    <property type="entry name" value="TRANSLOCATION PROTEIN SEC66"/>
    <property type="match status" value="1"/>
</dbReference>
<organism evidence="3 4">
    <name type="scientific">Cutaneotrichosporon oleaginosum</name>
    <dbReference type="NCBI Taxonomy" id="879819"/>
    <lineage>
        <taxon>Eukaryota</taxon>
        <taxon>Fungi</taxon>
        <taxon>Dikarya</taxon>
        <taxon>Basidiomycota</taxon>
        <taxon>Agaricomycotina</taxon>
        <taxon>Tremellomycetes</taxon>
        <taxon>Trichosporonales</taxon>
        <taxon>Trichosporonaceae</taxon>
        <taxon>Cutaneotrichosporon</taxon>
    </lineage>
</organism>
<dbReference type="GO" id="GO:0031207">
    <property type="term" value="C:Sec62/Sec63 complex"/>
    <property type="evidence" value="ECO:0007669"/>
    <property type="project" value="InterPro"/>
</dbReference>
<keyword evidence="2" id="KW-0472">Membrane</keyword>
<dbReference type="InterPro" id="IPR018624">
    <property type="entry name" value="Sec66"/>
</dbReference>
<dbReference type="RefSeq" id="XP_018276416.1">
    <property type="nucleotide sequence ID" value="XM_018424104.1"/>
</dbReference>
<accession>A0A0J0XFT0</accession>